<dbReference type="Proteomes" id="UP000004828">
    <property type="component" value="Unassembled WGS sequence"/>
</dbReference>
<sequence>MRREDEYMANYQYMMSADDVAKELDCSKSYAYKLVKAMNKELAEQGYITMAGRIPRAYWAKKMFGYELAAN</sequence>
<evidence type="ECO:0000313" key="2">
    <source>
        <dbReference type="Proteomes" id="UP000004828"/>
    </source>
</evidence>
<dbReference type="HOGENOM" id="CLU_173913_3_0_9"/>
<organism evidence="1 2">
    <name type="scientific">Roseburia intestinalis L1-82</name>
    <dbReference type="NCBI Taxonomy" id="536231"/>
    <lineage>
        <taxon>Bacteria</taxon>
        <taxon>Bacillati</taxon>
        <taxon>Bacillota</taxon>
        <taxon>Clostridia</taxon>
        <taxon>Lachnospirales</taxon>
        <taxon>Lachnospiraceae</taxon>
        <taxon>Roseburia</taxon>
    </lineage>
</organism>
<evidence type="ECO:0000313" key="1">
    <source>
        <dbReference type="EMBL" id="EEU99165.1"/>
    </source>
</evidence>
<accession>C7GG84</accession>
<comment type="caution">
    <text evidence="1">The sequence shown here is derived from an EMBL/GenBank/DDBJ whole genome shotgun (WGS) entry which is preliminary data.</text>
</comment>
<dbReference type="EMBL" id="ABYJ02000235">
    <property type="protein sequence ID" value="EEU99165.1"/>
    <property type="molecule type" value="Genomic_DNA"/>
</dbReference>
<proteinExistence type="predicted"/>
<gene>
    <name evidence="1" type="ORF">ROSINTL182_08960</name>
</gene>
<dbReference type="AlphaFoldDB" id="C7GG84"/>
<protein>
    <recommendedName>
        <fullName evidence="3">DNA-binding protein</fullName>
    </recommendedName>
</protein>
<evidence type="ECO:0008006" key="3">
    <source>
        <dbReference type="Google" id="ProtNLM"/>
    </source>
</evidence>
<reference evidence="1 2" key="1">
    <citation type="submission" date="2009-08" db="EMBL/GenBank/DDBJ databases">
        <authorList>
            <person name="Weinstock G."/>
            <person name="Sodergren E."/>
            <person name="Clifton S."/>
            <person name="Fulton L."/>
            <person name="Fulton B."/>
            <person name="Courtney L."/>
            <person name="Fronick C."/>
            <person name="Harrison M."/>
            <person name="Strong C."/>
            <person name="Farmer C."/>
            <person name="Delahaunty K."/>
            <person name="Markovic C."/>
            <person name="Hall O."/>
            <person name="Minx P."/>
            <person name="Tomlinson C."/>
            <person name="Mitreva M."/>
            <person name="Nelson J."/>
            <person name="Hou S."/>
            <person name="Wollam A."/>
            <person name="Pepin K.H."/>
            <person name="Johnson M."/>
            <person name="Bhonagiri V."/>
            <person name="Nash W.E."/>
            <person name="Warren W."/>
            <person name="Chinwalla A."/>
            <person name="Mardis E.R."/>
            <person name="Wilson R.K."/>
        </authorList>
    </citation>
    <scope>NUCLEOTIDE SEQUENCE [LARGE SCALE GENOMIC DNA]</scope>
    <source>
        <strain evidence="1 2">L1-82</strain>
    </source>
</reference>
<name>C7GG84_9FIRM</name>